<dbReference type="EMBL" id="RBXL01000001">
    <property type="protein sequence ID" value="RKT46495.1"/>
    <property type="molecule type" value="Genomic_DNA"/>
</dbReference>
<reference evidence="1 2" key="1">
    <citation type="submission" date="2018-10" db="EMBL/GenBank/DDBJ databases">
        <title>Genomic Encyclopedia of Archaeal and Bacterial Type Strains, Phase II (KMG-II): from individual species to whole genera.</title>
        <authorList>
            <person name="Goeker M."/>
        </authorList>
    </citation>
    <scope>NUCLEOTIDE SEQUENCE [LARGE SCALE GENOMIC DNA]</scope>
    <source>
        <strain evidence="1 2">DSM 235</strain>
    </source>
</reference>
<dbReference type="AlphaFoldDB" id="A0A495VDI1"/>
<sequence>MKPNTRTAMQQLIGQVRAAIPFDAAQTRVCSGDCSGCSQKLLDYLEGELAAWEQRLAEGDRPSLADLSRLAKTARKIHRVLVRNGVLSEEAGPT</sequence>
<name>A0A495VDI1_9GAMM</name>
<dbReference type="RefSeq" id="WP_120798601.1">
    <property type="nucleotide sequence ID" value="NZ_RBXL01000001.1"/>
</dbReference>
<accession>A0A495VDI1</accession>
<comment type="caution">
    <text evidence="1">The sequence shown here is derived from an EMBL/GenBank/DDBJ whole genome shotgun (WGS) entry which is preliminary data.</text>
</comment>
<keyword evidence="2" id="KW-1185">Reference proteome</keyword>
<gene>
    <name evidence="1" type="ORF">BDD21_4008</name>
</gene>
<evidence type="ECO:0000313" key="1">
    <source>
        <dbReference type="EMBL" id="RKT46495.1"/>
    </source>
</evidence>
<proteinExistence type="predicted"/>
<dbReference type="Proteomes" id="UP000274556">
    <property type="component" value="Unassembled WGS sequence"/>
</dbReference>
<dbReference type="OrthoDB" id="6238348at2"/>
<protein>
    <submittedName>
        <fullName evidence="1">Uncharacterized protein</fullName>
    </submittedName>
</protein>
<evidence type="ECO:0000313" key="2">
    <source>
        <dbReference type="Proteomes" id="UP000274556"/>
    </source>
</evidence>
<organism evidence="1 2">
    <name type="scientific">Thiocapsa rosea</name>
    <dbReference type="NCBI Taxonomy" id="69360"/>
    <lineage>
        <taxon>Bacteria</taxon>
        <taxon>Pseudomonadati</taxon>
        <taxon>Pseudomonadota</taxon>
        <taxon>Gammaproteobacteria</taxon>
        <taxon>Chromatiales</taxon>
        <taxon>Chromatiaceae</taxon>
        <taxon>Thiocapsa</taxon>
    </lineage>
</organism>